<protein>
    <submittedName>
        <fullName evidence="8">Uncharacterized protein</fullName>
    </submittedName>
</protein>
<dbReference type="InterPro" id="IPR010541">
    <property type="entry name" value="Prp3_C"/>
</dbReference>
<reference evidence="8 9" key="1">
    <citation type="submission" date="2021-02" db="EMBL/GenBank/DDBJ databases">
        <title>Variation within the Batrachochytrium salamandrivorans European outbreak.</title>
        <authorList>
            <person name="Kelly M."/>
            <person name="Pasmans F."/>
            <person name="Shea T.P."/>
            <person name="Munoz J.F."/>
            <person name="Carranza S."/>
            <person name="Cuomo C.A."/>
            <person name="Martel A."/>
        </authorList>
    </citation>
    <scope>NUCLEOTIDE SEQUENCE [LARGE SCALE GENOMIC DNA]</scope>
    <source>
        <strain evidence="8 9">AMFP18/2</strain>
    </source>
</reference>
<comment type="subcellular location">
    <subcellularLocation>
        <location evidence="1">Nucleus</location>
    </subcellularLocation>
</comment>
<gene>
    <name evidence="8" type="ORF">BASA50_011279</name>
</gene>
<evidence type="ECO:0000313" key="8">
    <source>
        <dbReference type="EMBL" id="KAH6587675.1"/>
    </source>
</evidence>
<feature type="region of interest" description="Disordered" evidence="5">
    <location>
        <begin position="1"/>
        <end position="45"/>
    </location>
</feature>
<keyword evidence="3" id="KW-0508">mRNA splicing</keyword>
<dbReference type="CDD" id="cd24162">
    <property type="entry name" value="Prp3_C"/>
    <property type="match status" value="1"/>
</dbReference>
<keyword evidence="2" id="KW-0507">mRNA processing</keyword>
<feature type="region of interest" description="Disordered" evidence="5">
    <location>
        <begin position="74"/>
        <end position="93"/>
    </location>
</feature>
<evidence type="ECO:0000256" key="4">
    <source>
        <dbReference type="ARBA" id="ARBA00023242"/>
    </source>
</evidence>
<feature type="domain" description="Small nuclear ribonucleoprotein Prp3 C-terminal" evidence="6">
    <location>
        <begin position="496"/>
        <end position="628"/>
    </location>
</feature>
<dbReference type="Proteomes" id="UP001648503">
    <property type="component" value="Unassembled WGS sequence"/>
</dbReference>
<keyword evidence="4" id="KW-0539">Nucleus</keyword>
<dbReference type="Pfam" id="PF08572">
    <property type="entry name" value="PRP3"/>
    <property type="match status" value="1"/>
</dbReference>
<proteinExistence type="predicted"/>
<keyword evidence="9" id="KW-1185">Reference proteome</keyword>
<accession>A0ABQ8EWC4</accession>
<feature type="domain" description="Pre-mRNA-splicing factor 3" evidence="7">
    <location>
        <begin position="257"/>
        <end position="473"/>
    </location>
</feature>
<evidence type="ECO:0000256" key="3">
    <source>
        <dbReference type="ARBA" id="ARBA00023187"/>
    </source>
</evidence>
<dbReference type="InterPro" id="IPR013881">
    <property type="entry name" value="Pre-mRNA_splic_Prp3_dom"/>
</dbReference>
<feature type="region of interest" description="Disordered" evidence="5">
    <location>
        <begin position="102"/>
        <end position="137"/>
    </location>
</feature>
<name>A0ABQ8EWC4_9FUNG</name>
<evidence type="ECO:0000259" key="6">
    <source>
        <dbReference type="Pfam" id="PF06544"/>
    </source>
</evidence>
<sequence length="637" mass="70582">MESRKRSAAGSGQEAQDAGNGAEAPQSAEQASKRPKTGTPTQEQIHQLIARAKEKAAAFGLQARLAVAGTSAITGNPVRPGASTSATLPGLANPVRPGSMFSAAGNAIRPPNSSSVGAMGSTNTQGRVSSLPVSSANPARPSIQLIQQQIAAKQEQLRRALSGNGTASSTALGALSKFQQHVPDKAKGGLNVQYHPALMMDTSKKDSDSTRSKTVLPKPMFTTVKANQHVVEDEPVVRKEYKIDREVSVEFKDPSKNPYFDPGLKASSAIAPKMRPSRGLRFVQHGKYIDIAEKQRALLTLEKLKRDIAEKIKATGIEKEIDLVSDRSLRTEPPPSVEWWDLNLVVDGSYDNFDPSARLVDEDNLINNLVQHPVPIDPPAEPNAPPPRPIMLTIKERKKLRRQRRQEDRKERSEKIRLGLLPPEQPKVRIANMMRVFGEEAISNPSMVEAKVRQQIAARKQKHIDLVASTKLTDVQRKEKLRKQLLEDTSLIVHVAVFRIDDLTHPQHTFKVTQNAQQYNLTGAAIVQPGLNAVIVEGGPKGIKAYKKLMLRRIDWEQKNSNEGDQDDERDGQYDETDSISAPKRCLLVWEGEVTERSFRTFRFKSLPTDSMVREYLKKMHAVQYWDAVCNFTQEGV</sequence>
<comment type="caution">
    <text evidence="8">The sequence shown here is derived from an EMBL/GenBank/DDBJ whole genome shotgun (WGS) entry which is preliminary data.</text>
</comment>
<evidence type="ECO:0000256" key="2">
    <source>
        <dbReference type="ARBA" id="ARBA00022664"/>
    </source>
</evidence>
<dbReference type="PANTHER" id="PTHR14212">
    <property type="entry name" value="U4/U6-ASSOCIATED RNA SPLICING FACTOR-RELATED"/>
    <property type="match status" value="1"/>
</dbReference>
<feature type="compositionally biased region" description="Polar residues" evidence="5">
    <location>
        <begin position="111"/>
        <end position="137"/>
    </location>
</feature>
<evidence type="ECO:0000259" key="7">
    <source>
        <dbReference type="Pfam" id="PF08572"/>
    </source>
</evidence>
<evidence type="ECO:0000256" key="1">
    <source>
        <dbReference type="ARBA" id="ARBA00004123"/>
    </source>
</evidence>
<organism evidence="8 9">
    <name type="scientific">Batrachochytrium salamandrivorans</name>
    <dbReference type="NCBI Taxonomy" id="1357716"/>
    <lineage>
        <taxon>Eukaryota</taxon>
        <taxon>Fungi</taxon>
        <taxon>Fungi incertae sedis</taxon>
        <taxon>Chytridiomycota</taxon>
        <taxon>Chytridiomycota incertae sedis</taxon>
        <taxon>Chytridiomycetes</taxon>
        <taxon>Rhizophydiales</taxon>
        <taxon>Rhizophydiales incertae sedis</taxon>
        <taxon>Batrachochytrium</taxon>
    </lineage>
</organism>
<dbReference type="InterPro" id="IPR027104">
    <property type="entry name" value="Prp3"/>
</dbReference>
<dbReference type="PANTHER" id="PTHR14212:SF0">
    <property type="entry name" value="U4_U6 SMALL NUCLEAR RIBONUCLEOPROTEIN PRP3"/>
    <property type="match status" value="1"/>
</dbReference>
<evidence type="ECO:0000256" key="5">
    <source>
        <dbReference type="SAM" id="MobiDB-lite"/>
    </source>
</evidence>
<evidence type="ECO:0000313" key="9">
    <source>
        <dbReference type="Proteomes" id="UP001648503"/>
    </source>
</evidence>
<dbReference type="EMBL" id="JAFCIX010000555">
    <property type="protein sequence ID" value="KAH6587675.1"/>
    <property type="molecule type" value="Genomic_DNA"/>
</dbReference>
<dbReference type="Pfam" id="PF06544">
    <property type="entry name" value="Prp3_C"/>
    <property type="match status" value="1"/>
</dbReference>